<dbReference type="InterPro" id="IPR028939">
    <property type="entry name" value="P5C_Rdtase_cat_N"/>
</dbReference>
<dbReference type="InterPro" id="IPR029036">
    <property type="entry name" value="P5CR_dimer"/>
</dbReference>
<dbReference type="Gene3D" id="1.10.3730.10">
    <property type="entry name" value="ProC C-terminal domain-like"/>
    <property type="match status" value="1"/>
</dbReference>
<keyword evidence="9" id="KW-1185">Reference proteome</keyword>
<dbReference type="Gene3D" id="3.40.50.720">
    <property type="entry name" value="NAD(P)-binding Rossmann-like Domain"/>
    <property type="match status" value="1"/>
</dbReference>
<dbReference type="RefSeq" id="WP_236862681.1">
    <property type="nucleotide sequence ID" value="NZ_BAABAZ010000006.1"/>
</dbReference>
<dbReference type="SUPFAM" id="SSF48179">
    <property type="entry name" value="6-phosphogluconate dehydrogenase C-terminal domain-like"/>
    <property type="match status" value="1"/>
</dbReference>
<comment type="similarity">
    <text evidence="1 4">Belongs to the pyrroline-5-carboxylate reductase family.</text>
</comment>
<dbReference type="PANTHER" id="PTHR11645">
    <property type="entry name" value="PYRROLINE-5-CARBOXYLATE REDUCTASE"/>
    <property type="match status" value="1"/>
</dbReference>
<evidence type="ECO:0000313" key="8">
    <source>
        <dbReference type="EMBL" id="GAA4284701.1"/>
    </source>
</evidence>
<organism evidence="8 9">
    <name type="scientific">Brevibacterium daeguense</name>
    <dbReference type="NCBI Taxonomy" id="909936"/>
    <lineage>
        <taxon>Bacteria</taxon>
        <taxon>Bacillati</taxon>
        <taxon>Actinomycetota</taxon>
        <taxon>Actinomycetes</taxon>
        <taxon>Micrococcales</taxon>
        <taxon>Brevibacteriaceae</taxon>
        <taxon>Brevibacterium</taxon>
    </lineage>
</organism>
<dbReference type="Pfam" id="PF14748">
    <property type="entry name" value="P5CR_dimer"/>
    <property type="match status" value="1"/>
</dbReference>
<keyword evidence="4" id="KW-0028">Amino-acid biosynthesis</keyword>
<reference evidence="9" key="1">
    <citation type="journal article" date="2019" name="Int. J. Syst. Evol. Microbiol.">
        <title>The Global Catalogue of Microorganisms (GCM) 10K type strain sequencing project: providing services to taxonomists for standard genome sequencing and annotation.</title>
        <authorList>
            <consortium name="The Broad Institute Genomics Platform"/>
            <consortium name="The Broad Institute Genome Sequencing Center for Infectious Disease"/>
            <person name="Wu L."/>
            <person name="Ma J."/>
        </authorList>
    </citation>
    <scope>NUCLEOTIDE SEQUENCE [LARGE SCALE GENOMIC DNA]</scope>
    <source>
        <strain evidence="9">JCM 17458</strain>
    </source>
</reference>
<sequence>MTLAFLGTGSMGSALLAGMIGGGVAAGDVVATTRSRESAAAVRERLGVTALSLEEDETANRTAVTGADFVFVGVEPVHVRDTLAEVAGALEPDAVLVSMAAGVSIEQLAVAAGSSRIIRIMPNTPAAIGHGVVSISAGREVPAQAVRTVSELLAGAGDVVEMPESDIHAMTAVAGSGAAYFYLLADALVTAGVEQGLSSEVATRLVVGTANGAGRMLAQRPESPAELRESVTSTGGTTAAAMAVFESEGFRDAVVRAVGAATARSREIEAGG</sequence>
<evidence type="ECO:0000256" key="4">
    <source>
        <dbReference type="HAMAP-Rule" id="MF_01925"/>
    </source>
</evidence>
<comment type="subcellular location">
    <subcellularLocation>
        <location evidence="4">Cytoplasm</location>
    </subcellularLocation>
</comment>
<accession>A0ABP8EL86</accession>
<keyword evidence="4" id="KW-0641">Proline biosynthesis</keyword>
<dbReference type="InterPro" id="IPR036291">
    <property type="entry name" value="NAD(P)-bd_dom_sf"/>
</dbReference>
<dbReference type="PIRSF" id="PIRSF000193">
    <property type="entry name" value="Pyrrol-5-carb_rd"/>
    <property type="match status" value="1"/>
</dbReference>
<keyword evidence="2 4" id="KW-0521">NADP</keyword>
<comment type="caution">
    <text evidence="8">The sequence shown here is derived from an EMBL/GenBank/DDBJ whole genome shotgun (WGS) entry which is preliminary data.</text>
</comment>
<evidence type="ECO:0000256" key="3">
    <source>
        <dbReference type="ARBA" id="ARBA00023002"/>
    </source>
</evidence>
<comment type="function">
    <text evidence="4">Catalyzes the reduction of 1-pyrroline-5-carboxylate (PCA) to L-proline.</text>
</comment>
<comment type="catalytic activity">
    <reaction evidence="4">
        <text>L-proline + NADP(+) = (S)-1-pyrroline-5-carboxylate + NADPH + 2 H(+)</text>
        <dbReference type="Rhea" id="RHEA:14109"/>
        <dbReference type="ChEBI" id="CHEBI:15378"/>
        <dbReference type="ChEBI" id="CHEBI:17388"/>
        <dbReference type="ChEBI" id="CHEBI:57783"/>
        <dbReference type="ChEBI" id="CHEBI:58349"/>
        <dbReference type="ChEBI" id="CHEBI:60039"/>
        <dbReference type="EC" id="1.5.1.2"/>
    </reaction>
</comment>
<dbReference type="InterPro" id="IPR000304">
    <property type="entry name" value="Pyrroline-COOH_reductase"/>
</dbReference>
<evidence type="ECO:0000259" key="7">
    <source>
        <dbReference type="Pfam" id="PF14748"/>
    </source>
</evidence>
<feature type="domain" description="Pyrroline-5-carboxylate reductase dimerisation" evidence="7">
    <location>
        <begin position="164"/>
        <end position="267"/>
    </location>
</feature>
<protein>
    <recommendedName>
        <fullName evidence="4 5">Pyrroline-5-carboxylate reductase</fullName>
        <shortName evidence="4">P5C reductase</shortName>
        <shortName evidence="4">P5CR</shortName>
        <ecNumber evidence="4 5">1.5.1.2</ecNumber>
    </recommendedName>
    <alternativeName>
        <fullName evidence="4">PCA reductase</fullName>
    </alternativeName>
</protein>
<name>A0ABP8EL86_9MICO</name>
<comment type="catalytic activity">
    <reaction evidence="4">
        <text>L-proline + NAD(+) = (S)-1-pyrroline-5-carboxylate + NADH + 2 H(+)</text>
        <dbReference type="Rhea" id="RHEA:14105"/>
        <dbReference type="ChEBI" id="CHEBI:15378"/>
        <dbReference type="ChEBI" id="CHEBI:17388"/>
        <dbReference type="ChEBI" id="CHEBI:57540"/>
        <dbReference type="ChEBI" id="CHEBI:57945"/>
        <dbReference type="ChEBI" id="CHEBI:60039"/>
        <dbReference type="EC" id="1.5.1.2"/>
    </reaction>
</comment>
<evidence type="ECO:0000313" key="9">
    <source>
        <dbReference type="Proteomes" id="UP001501586"/>
    </source>
</evidence>
<evidence type="ECO:0000256" key="5">
    <source>
        <dbReference type="NCBIfam" id="TIGR00112"/>
    </source>
</evidence>
<feature type="domain" description="Pyrroline-5-carboxylate reductase catalytic N-terminal" evidence="6">
    <location>
        <begin position="3"/>
        <end position="102"/>
    </location>
</feature>
<proteinExistence type="inferred from homology"/>
<keyword evidence="3 4" id="KW-0560">Oxidoreductase</keyword>
<evidence type="ECO:0000256" key="1">
    <source>
        <dbReference type="ARBA" id="ARBA00005525"/>
    </source>
</evidence>
<dbReference type="HAMAP" id="MF_01925">
    <property type="entry name" value="P5C_reductase"/>
    <property type="match status" value="1"/>
</dbReference>
<dbReference type="InterPro" id="IPR008927">
    <property type="entry name" value="6-PGluconate_DH-like_C_sf"/>
</dbReference>
<dbReference type="Proteomes" id="UP001501586">
    <property type="component" value="Unassembled WGS sequence"/>
</dbReference>
<evidence type="ECO:0000259" key="6">
    <source>
        <dbReference type="Pfam" id="PF03807"/>
    </source>
</evidence>
<dbReference type="PANTHER" id="PTHR11645:SF0">
    <property type="entry name" value="PYRROLINE-5-CARBOXYLATE REDUCTASE 3"/>
    <property type="match status" value="1"/>
</dbReference>
<gene>
    <name evidence="4 8" type="primary">proC</name>
    <name evidence="8" type="ORF">GCM10022261_22320</name>
</gene>
<dbReference type="NCBIfam" id="TIGR00112">
    <property type="entry name" value="proC"/>
    <property type="match status" value="1"/>
</dbReference>
<dbReference type="Pfam" id="PF03807">
    <property type="entry name" value="F420_oxidored"/>
    <property type="match status" value="1"/>
</dbReference>
<keyword evidence="4" id="KW-0963">Cytoplasm</keyword>
<dbReference type="SUPFAM" id="SSF51735">
    <property type="entry name" value="NAD(P)-binding Rossmann-fold domains"/>
    <property type="match status" value="1"/>
</dbReference>
<dbReference type="EC" id="1.5.1.2" evidence="4 5"/>
<dbReference type="EMBL" id="BAABAZ010000006">
    <property type="protein sequence ID" value="GAA4284701.1"/>
    <property type="molecule type" value="Genomic_DNA"/>
</dbReference>
<evidence type="ECO:0000256" key="2">
    <source>
        <dbReference type="ARBA" id="ARBA00022857"/>
    </source>
</evidence>
<comment type="pathway">
    <text evidence="4">Amino-acid biosynthesis; L-proline biosynthesis; L-proline from L-glutamate 5-semialdehyde: step 1/1.</text>
</comment>